<evidence type="ECO:0000256" key="4">
    <source>
        <dbReference type="SAM" id="MobiDB-lite"/>
    </source>
</evidence>
<evidence type="ECO:0000256" key="1">
    <source>
        <dbReference type="ARBA" id="ARBA00022527"/>
    </source>
</evidence>
<dbReference type="PANTHER" id="PTHR24055">
    <property type="entry name" value="MITOGEN-ACTIVATED PROTEIN KINASE"/>
    <property type="match status" value="1"/>
</dbReference>
<keyword evidence="6" id="KW-0808">Transferase</keyword>
<evidence type="ECO:0000313" key="7">
    <source>
        <dbReference type="Proteomes" id="UP001219933"/>
    </source>
</evidence>
<protein>
    <submittedName>
        <fullName evidence="6">Non-specific serine/threonine protein kinase</fullName>
        <ecNumber evidence="6">2.7.11.1</ecNumber>
    </submittedName>
</protein>
<dbReference type="PROSITE" id="PS00108">
    <property type="entry name" value="PROTEIN_KINASE_ST"/>
    <property type="match status" value="1"/>
</dbReference>
<dbReference type="Gene3D" id="1.10.510.10">
    <property type="entry name" value="Transferase(Phosphotransferase) domain 1"/>
    <property type="match status" value="1"/>
</dbReference>
<dbReference type="Proteomes" id="UP001219933">
    <property type="component" value="Chromosome 2"/>
</dbReference>
<keyword evidence="1 6" id="KW-0723">Serine/threonine-protein kinase</keyword>
<gene>
    <name evidence="6" type="primary">IME2</name>
    <name evidence="6" type="ORF">MCUN1_001294</name>
</gene>
<evidence type="ECO:0000256" key="3">
    <source>
        <dbReference type="ARBA" id="ARBA00022840"/>
    </source>
</evidence>
<dbReference type="GO" id="GO:0005524">
    <property type="term" value="F:ATP binding"/>
    <property type="evidence" value="ECO:0007669"/>
    <property type="project" value="UniProtKB-KW"/>
</dbReference>
<dbReference type="InterPro" id="IPR000719">
    <property type="entry name" value="Prot_kinase_dom"/>
</dbReference>
<dbReference type="InterPro" id="IPR011009">
    <property type="entry name" value="Kinase-like_dom_sf"/>
</dbReference>
<feature type="region of interest" description="Disordered" evidence="4">
    <location>
        <begin position="416"/>
        <end position="485"/>
    </location>
</feature>
<dbReference type="Gene3D" id="3.30.200.20">
    <property type="entry name" value="Phosphorylase Kinase, domain 1"/>
    <property type="match status" value="1"/>
</dbReference>
<keyword evidence="3" id="KW-0067">ATP-binding</keyword>
<evidence type="ECO:0000256" key="2">
    <source>
        <dbReference type="ARBA" id="ARBA00022741"/>
    </source>
</evidence>
<feature type="compositionally biased region" description="Polar residues" evidence="4">
    <location>
        <begin position="529"/>
        <end position="566"/>
    </location>
</feature>
<evidence type="ECO:0000259" key="5">
    <source>
        <dbReference type="SMART" id="SM00220"/>
    </source>
</evidence>
<keyword evidence="6" id="KW-0418">Kinase</keyword>
<feature type="compositionally biased region" description="Low complexity" evidence="4">
    <location>
        <begin position="439"/>
        <end position="450"/>
    </location>
</feature>
<dbReference type="SMART" id="SM00220">
    <property type="entry name" value="S_TKc"/>
    <property type="match status" value="1"/>
</dbReference>
<dbReference type="Pfam" id="PF00069">
    <property type="entry name" value="Pkinase"/>
    <property type="match status" value="1"/>
</dbReference>
<dbReference type="InterPro" id="IPR050117">
    <property type="entry name" value="MAPK"/>
</dbReference>
<dbReference type="CDD" id="cd07830">
    <property type="entry name" value="STKc_MAK_like"/>
    <property type="match status" value="1"/>
</dbReference>
<name>A0AAF0J5P9_9BASI</name>
<dbReference type="InterPro" id="IPR008271">
    <property type="entry name" value="Ser/Thr_kinase_AS"/>
</dbReference>
<sequence>MDDFVSRLSVPSYVAPEAARLSVSDMPGVLSQLSDDVHRSAVRTDNRLDPSGTRDYTIIRELGNGSFGTVSVAEWRSPLPNGTMVPAMQHSYTRPEYIGRRLVAIKRMKRRFYSWDDCMRLNELRALVSLPAHDHIIPLYDIFLPQSTKELHIVFECMEGNLYQLIKSRRGCPLANGLLCSIIHQTLLGLDHIHRNGYFHRDMKPENLLITTTGIGEYPRFYGPLHTPLQQDVLVLLKIADFGLAREITSAPPYSEYVSTRWYRAPEVLLHAPIYGPPMDIWAVGAIIAELINLQSLFPGANETDQLLRIVRVLGSPRPFDTSSGTPIGGGPWPQGHELALRAGFVFPEFSPANLALFFPPDTMPRIVDLMHRMMLYDPDSRITTQEALAHEFITTDAKICQPMRKVLPPRLNIPAAQHPEAPRTPERPIVQNLHPHGRSPASHSPARSPIVTSPARSPAQLSVPLMGEPQLSPQRDSSDHTPDRNLSRFFERTVFHGINLRQKLRGGHHRSASDAPVADGDSNERRSNTSGPLTPVNHSFTMTSQSPDPASSPQRNTPDTPGQTADSRRSRKEAQRLAKEHELARREAEQAAMRSRARAVLQKRMQLPVDQVDNPVPWHATSG</sequence>
<organism evidence="6 7">
    <name type="scientific">Malassezia cuniculi</name>
    <dbReference type="NCBI Taxonomy" id="948313"/>
    <lineage>
        <taxon>Eukaryota</taxon>
        <taxon>Fungi</taxon>
        <taxon>Dikarya</taxon>
        <taxon>Basidiomycota</taxon>
        <taxon>Ustilaginomycotina</taxon>
        <taxon>Malasseziomycetes</taxon>
        <taxon>Malasseziales</taxon>
        <taxon>Malasseziaceae</taxon>
        <taxon>Malassezia</taxon>
    </lineage>
</organism>
<evidence type="ECO:0000313" key="6">
    <source>
        <dbReference type="EMBL" id="WFD34453.1"/>
    </source>
</evidence>
<proteinExistence type="predicted"/>
<keyword evidence="7" id="KW-1185">Reference proteome</keyword>
<keyword evidence="2" id="KW-0547">Nucleotide-binding</keyword>
<dbReference type="EC" id="2.7.11.1" evidence="6"/>
<accession>A0AAF0J5P9</accession>
<dbReference type="AlphaFoldDB" id="A0AAF0J5P9"/>
<dbReference type="GO" id="GO:0004674">
    <property type="term" value="F:protein serine/threonine kinase activity"/>
    <property type="evidence" value="ECO:0007669"/>
    <property type="project" value="UniProtKB-KW"/>
</dbReference>
<reference evidence="6" key="1">
    <citation type="submission" date="2023-03" db="EMBL/GenBank/DDBJ databases">
        <title>Mating type loci evolution in Malassezia.</title>
        <authorList>
            <person name="Coelho M.A."/>
        </authorList>
    </citation>
    <scope>NUCLEOTIDE SEQUENCE</scope>
    <source>
        <strain evidence="6">CBS 11721</strain>
    </source>
</reference>
<dbReference type="EMBL" id="CP119878">
    <property type="protein sequence ID" value="WFD34453.1"/>
    <property type="molecule type" value="Genomic_DNA"/>
</dbReference>
<dbReference type="SUPFAM" id="SSF56112">
    <property type="entry name" value="Protein kinase-like (PK-like)"/>
    <property type="match status" value="1"/>
</dbReference>
<feature type="region of interest" description="Disordered" evidence="4">
    <location>
        <begin position="502"/>
        <end position="598"/>
    </location>
</feature>
<feature type="compositionally biased region" description="Basic and acidic residues" evidence="4">
    <location>
        <begin position="567"/>
        <end position="590"/>
    </location>
</feature>
<feature type="domain" description="Protein kinase" evidence="5">
    <location>
        <begin position="56"/>
        <end position="394"/>
    </location>
</feature>